<sequence>MKPSVKQISPLIYEFEWDSKVSDQLLQHQLSLKANLQKDFGSAIIELRMGFKTLAVVLSKPLEATLLEDWVKSLNLKKSLKALPEKIWQIPVCYSKETGRDLEALAKHKNISQEELISLHSQPLYRLHFYGFLPGFMYLNGLKEELHTARKSVPDLTVPVGSVAIGGSQTGIYPSSSPGGWHLLGQTPISLFDSKLSIPVFAIAGERIEFTPITIQEFEHLTKHPQKPISR</sequence>
<evidence type="ECO:0000256" key="3">
    <source>
        <dbReference type="ARBA" id="ARBA00022840"/>
    </source>
</evidence>
<gene>
    <name evidence="5" type="ORF">SAMN04489723_10865</name>
</gene>
<name>A0A1I1AIZ5_9BACT</name>
<keyword evidence="3" id="KW-0067">ATP-binding</keyword>
<evidence type="ECO:0000313" key="5">
    <source>
        <dbReference type="EMBL" id="SFB36420.1"/>
    </source>
</evidence>
<dbReference type="PANTHER" id="PTHR34698:SF2">
    <property type="entry name" value="5-OXOPROLINASE SUBUNIT B"/>
    <property type="match status" value="1"/>
</dbReference>
<keyword evidence="2" id="KW-0378">Hydrolase</keyword>
<protein>
    <submittedName>
        <fullName evidence="5">Inhibitor of KinA</fullName>
    </submittedName>
</protein>
<dbReference type="GO" id="GO:0016787">
    <property type="term" value="F:hydrolase activity"/>
    <property type="evidence" value="ECO:0007669"/>
    <property type="project" value="UniProtKB-KW"/>
</dbReference>
<proteinExistence type="predicted"/>
<dbReference type="OrthoDB" id="9778567at2"/>
<dbReference type="InterPro" id="IPR003833">
    <property type="entry name" value="CT_C_D"/>
</dbReference>
<dbReference type="EMBL" id="FOKK01000008">
    <property type="protein sequence ID" value="SFB36420.1"/>
    <property type="molecule type" value="Genomic_DNA"/>
</dbReference>
<accession>A0A1I1AIZ5</accession>
<dbReference type="PANTHER" id="PTHR34698">
    <property type="entry name" value="5-OXOPROLINASE SUBUNIT B"/>
    <property type="match status" value="1"/>
</dbReference>
<keyword evidence="1" id="KW-0547">Nucleotide-binding</keyword>
<evidence type="ECO:0000313" key="6">
    <source>
        <dbReference type="Proteomes" id="UP000198790"/>
    </source>
</evidence>
<feature type="domain" description="Carboxyltransferase" evidence="4">
    <location>
        <begin position="3"/>
        <end position="202"/>
    </location>
</feature>
<organism evidence="5 6">
    <name type="scientific">Algoriphagus aquimarinus</name>
    <dbReference type="NCBI Taxonomy" id="237018"/>
    <lineage>
        <taxon>Bacteria</taxon>
        <taxon>Pseudomonadati</taxon>
        <taxon>Bacteroidota</taxon>
        <taxon>Cytophagia</taxon>
        <taxon>Cytophagales</taxon>
        <taxon>Cyclobacteriaceae</taxon>
        <taxon>Algoriphagus</taxon>
    </lineage>
</organism>
<dbReference type="InterPro" id="IPR010016">
    <property type="entry name" value="PxpB"/>
</dbReference>
<dbReference type="STRING" id="237018.SAMN04489723_10865"/>
<dbReference type="GO" id="GO:0005524">
    <property type="term" value="F:ATP binding"/>
    <property type="evidence" value="ECO:0007669"/>
    <property type="project" value="UniProtKB-KW"/>
</dbReference>
<dbReference type="SUPFAM" id="SSF50891">
    <property type="entry name" value="Cyclophilin-like"/>
    <property type="match status" value="1"/>
</dbReference>
<dbReference type="AlphaFoldDB" id="A0A1I1AIZ5"/>
<keyword evidence="6" id="KW-1185">Reference proteome</keyword>
<dbReference type="InterPro" id="IPR029000">
    <property type="entry name" value="Cyclophilin-like_dom_sf"/>
</dbReference>
<dbReference type="RefSeq" id="WP_092897670.1">
    <property type="nucleotide sequence ID" value="NZ_FOKK01000008.1"/>
</dbReference>
<evidence type="ECO:0000259" key="4">
    <source>
        <dbReference type="SMART" id="SM00796"/>
    </source>
</evidence>
<dbReference type="Pfam" id="PF02682">
    <property type="entry name" value="CT_C_D"/>
    <property type="match status" value="1"/>
</dbReference>
<evidence type="ECO:0000256" key="1">
    <source>
        <dbReference type="ARBA" id="ARBA00022741"/>
    </source>
</evidence>
<evidence type="ECO:0000256" key="2">
    <source>
        <dbReference type="ARBA" id="ARBA00022801"/>
    </source>
</evidence>
<dbReference type="Proteomes" id="UP000198790">
    <property type="component" value="Unassembled WGS sequence"/>
</dbReference>
<dbReference type="NCBIfam" id="TIGR00370">
    <property type="entry name" value="5-oxoprolinase subunit PxpB"/>
    <property type="match status" value="1"/>
</dbReference>
<dbReference type="Gene3D" id="2.40.100.10">
    <property type="entry name" value="Cyclophilin-like"/>
    <property type="match status" value="1"/>
</dbReference>
<dbReference type="SMART" id="SM00796">
    <property type="entry name" value="AHS1"/>
    <property type="match status" value="1"/>
</dbReference>
<reference evidence="5 6" key="1">
    <citation type="submission" date="2016-10" db="EMBL/GenBank/DDBJ databases">
        <authorList>
            <person name="de Groot N.N."/>
        </authorList>
    </citation>
    <scope>NUCLEOTIDE SEQUENCE [LARGE SCALE GENOMIC DNA]</scope>
    <source>
        <strain evidence="5 6">DSM 23399</strain>
    </source>
</reference>